<feature type="domain" description="Carbohydrate kinase PfkB" evidence="3">
    <location>
        <begin position="6"/>
        <end position="293"/>
    </location>
</feature>
<sequence>MTARPDILCIGSVLWDVIGRSPARMAPGHDVPGEISRLPGGVALNIALTLRREGLRPALLSAVGRDAEGEALVDACRAMALICDYLHRDPVLPTDRYMAIEAAGELVAAIADARSLEAAGAAILAPLADGRLASAAAPWRGPVALDGNLTEAFLAEIAEGSLLARADLRVAPASPGKAGRLRPLLLHPRACLYLNRIEAERLMNTSYPDAAAAAEGLRGAGALRAVVTDGPRAVAELCKGAIFRLAPPPVSPRRVTGAGDALMAAHIAAEWRGAGRAEALAHAVAAAAAHVAQAPRIEQETTP</sequence>
<dbReference type="InterPro" id="IPR011611">
    <property type="entry name" value="PfkB_dom"/>
</dbReference>
<keyword evidence="5" id="KW-1185">Reference proteome</keyword>
<organism evidence="4 5">
    <name type="scientific">Meinhardsimonia xiamenensis</name>
    <dbReference type="NCBI Taxonomy" id="990712"/>
    <lineage>
        <taxon>Bacteria</taxon>
        <taxon>Pseudomonadati</taxon>
        <taxon>Pseudomonadota</taxon>
        <taxon>Alphaproteobacteria</taxon>
        <taxon>Rhodobacterales</taxon>
        <taxon>Paracoccaceae</taxon>
        <taxon>Meinhardsimonia</taxon>
    </lineage>
</organism>
<keyword evidence="2 4" id="KW-0418">Kinase</keyword>
<dbReference type="GO" id="GO:0016301">
    <property type="term" value="F:kinase activity"/>
    <property type="evidence" value="ECO:0007669"/>
    <property type="project" value="UniProtKB-KW"/>
</dbReference>
<evidence type="ECO:0000256" key="1">
    <source>
        <dbReference type="ARBA" id="ARBA00022679"/>
    </source>
</evidence>
<dbReference type="RefSeq" id="WP_092501150.1">
    <property type="nucleotide sequence ID" value="NZ_FNFV01000008.1"/>
</dbReference>
<protein>
    <submittedName>
        <fullName evidence="4">Sugar or nucleoside kinase, ribokinase family</fullName>
    </submittedName>
</protein>
<dbReference type="Gene3D" id="3.40.1190.20">
    <property type="match status" value="1"/>
</dbReference>
<gene>
    <name evidence="4" type="ORF">SAMN05216257_10823</name>
</gene>
<evidence type="ECO:0000256" key="2">
    <source>
        <dbReference type="ARBA" id="ARBA00022777"/>
    </source>
</evidence>
<proteinExistence type="predicted"/>
<name>A0A1G9GMR3_9RHOB</name>
<dbReference type="Pfam" id="PF00294">
    <property type="entry name" value="PfkB"/>
    <property type="match status" value="1"/>
</dbReference>
<dbReference type="AlphaFoldDB" id="A0A1G9GMR3"/>
<dbReference type="PANTHER" id="PTHR10584">
    <property type="entry name" value="SUGAR KINASE"/>
    <property type="match status" value="1"/>
</dbReference>
<dbReference type="InterPro" id="IPR029056">
    <property type="entry name" value="Ribokinase-like"/>
</dbReference>
<reference evidence="5" key="1">
    <citation type="submission" date="2016-10" db="EMBL/GenBank/DDBJ databases">
        <authorList>
            <person name="Varghese N."/>
            <person name="Submissions S."/>
        </authorList>
    </citation>
    <scope>NUCLEOTIDE SEQUENCE [LARGE SCALE GENOMIC DNA]</scope>
    <source>
        <strain evidence="5">CGMCC 1.10789</strain>
    </source>
</reference>
<dbReference type="SUPFAM" id="SSF53613">
    <property type="entry name" value="Ribokinase-like"/>
    <property type="match status" value="1"/>
</dbReference>
<accession>A0A1G9GMR3</accession>
<dbReference type="EMBL" id="FNFV01000008">
    <property type="protein sequence ID" value="SDL01902.1"/>
    <property type="molecule type" value="Genomic_DNA"/>
</dbReference>
<dbReference type="STRING" id="990712.SAMN05216257_10823"/>
<dbReference type="PROSITE" id="PS00583">
    <property type="entry name" value="PFKB_KINASES_1"/>
    <property type="match status" value="1"/>
</dbReference>
<evidence type="ECO:0000313" key="4">
    <source>
        <dbReference type="EMBL" id="SDL01902.1"/>
    </source>
</evidence>
<dbReference type="OrthoDB" id="7869371at2"/>
<dbReference type="InterPro" id="IPR002173">
    <property type="entry name" value="Carboh/pur_kinase_PfkB_CS"/>
</dbReference>
<dbReference type="Proteomes" id="UP000199328">
    <property type="component" value="Unassembled WGS sequence"/>
</dbReference>
<dbReference type="PANTHER" id="PTHR10584:SF166">
    <property type="entry name" value="RIBOKINASE"/>
    <property type="match status" value="1"/>
</dbReference>
<evidence type="ECO:0000313" key="5">
    <source>
        <dbReference type="Proteomes" id="UP000199328"/>
    </source>
</evidence>
<evidence type="ECO:0000259" key="3">
    <source>
        <dbReference type="Pfam" id="PF00294"/>
    </source>
</evidence>
<keyword evidence="1" id="KW-0808">Transferase</keyword>